<evidence type="ECO:0000313" key="5">
    <source>
        <dbReference type="RefSeq" id="XP_031764333.2"/>
    </source>
</evidence>
<dbReference type="Pfam" id="PF05742">
    <property type="entry name" value="TANGO2"/>
    <property type="match status" value="1"/>
</dbReference>
<dbReference type="AlphaFoldDB" id="A0A6J3BSL9"/>
<dbReference type="RefSeq" id="XP_052752091.1">
    <property type="nucleotide sequence ID" value="XM_052896131.1"/>
</dbReference>
<name>A0A6J3BSL9_GALME</name>
<keyword evidence="1" id="KW-1185">Reference proteome</keyword>
<dbReference type="GO" id="GO:0009306">
    <property type="term" value="P:protein secretion"/>
    <property type="evidence" value="ECO:0007669"/>
    <property type="project" value="TreeGrafter"/>
</dbReference>
<evidence type="ECO:0000313" key="3">
    <source>
        <dbReference type="RefSeq" id="XP_031764331.2"/>
    </source>
</evidence>
<proteinExistence type="predicted"/>
<evidence type="ECO:0000313" key="1">
    <source>
        <dbReference type="Proteomes" id="UP001652740"/>
    </source>
</evidence>
<dbReference type="PANTHER" id="PTHR17985">
    <property type="entry name" value="SER/THR-RICH PROTEIN T10 IN DGCR REGION"/>
    <property type="match status" value="1"/>
</dbReference>
<gene>
    <name evidence="2 3 4 5 6 7" type="primary">LOC113515022</name>
</gene>
<dbReference type="Proteomes" id="UP001652740">
    <property type="component" value="Unplaced"/>
</dbReference>
<evidence type="ECO:0000313" key="7">
    <source>
        <dbReference type="RefSeq" id="XP_052752091.1"/>
    </source>
</evidence>
<evidence type="ECO:0000313" key="2">
    <source>
        <dbReference type="RefSeq" id="XP_026754947.2"/>
    </source>
</evidence>
<dbReference type="RefSeq" id="XP_031764331.2">
    <property type="nucleotide sequence ID" value="XM_031908471.2"/>
</dbReference>
<dbReference type="RefSeq" id="XP_026754947.2">
    <property type="nucleotide sequence ID" value="XM_026899146.3"/>
</dbReference>
<dbReference type="KEGG" id="gmw:113515022"/>
<sequence length="270" mass="30784">MCILFTYNGVVDEDSDYSFILASNRDEFYDRPADKMAVWSDDPNVVAGRDLEAGGTWLAVSPLRKKIGVLLNLPGSTKLNSQSRGKVVSDYIKCEAPTKEYIESTKSYFKECNDFLFVTVEDFVKSPLIQAYNNSTCTLTEHRSKCEGFGNCLPRTPLKKVEGGKNVMQEICNKFNKLTMKDELVNELIKFLKSDQRHLPDQLLEKRRPDSYKELSSIFVSIPRGRYGTRTHTLVLVTKSGKMDIVEIDLKSSDDLLNPEWETTKFQYSL</sequence>
<evidence type="ECO:0000313" key="6">
    <source>
        <dbReference type="RefSeq" id="XP_052752090.1"/>
    </source>
</evidence>
<evidence type="ECO:0000313" key="4">
    <source>
        <dbReference type="RefSeq" id="XP_031764332.2"/>
    </source>
</evidence>
<dbReference type="RefSeq" id="XP_031764332.2">
    <property type="nucleotide sequence ID" value="XM_031908472.2"/>
</dbReference>
<dbReference type="RefSeq" id="XP_031764333.2">
    <property type="nucleotide sequence ID" value="XM_031908473.2"/>
</dbReference>
<dbReference type="InterPro" id="IPR008551">
    <property type="entry name" value="TANGO2"/>
</dbReference>
<reference evidence="2 3" key="1">
    <citation type="submission" date="2025-05" db="UniProtKB">
        <authorList>
            <consortium name="RefSeq"/>
        </authorList>
    </citation>
    <scope>IDENTIFICATION</scope>
    <source>
        <tissue evidence="2 3">Whole larvae</tissue>
    </source>
</reference>
<organism evidence="1 5">
    <name type="scientific">Galleria mellonella</name>
    <name type="common">Greater wax moth</name>
    <dbReference type="NCBI Taxonomy" id="7137"/>
    <lineage>
        <taxon>Eukaryota</taxon>
        <taxon>Metazoa</taxon>
        <taxon>Ecdysozoa</taxon>
        <taxon>Arthropoda</taxon>
        <taxon>Hexapoda</taxon>
        <taxon>Insecta</taxon>
        <taxon>Pterygota</taxon>
        <taxon>Neoptera</taxon>
        <taxon>Endopterygota</taxon>
        <taxon>Lepidoptera</taxon>
        <taxon>Glossata</taxon>
        <taxon>Ditrysia</taxon>
        <taxon>Pyraloidea</taxon>
        <taxon>Pyralidae</taxon>
        <taxon>Galleriinae</taxon>
        <taxon>Galleria</taxon>
    </lineage>
</organism>
<dbReference type="GO" id="GO:0005794">
    <property type="term" value="C:Golgi apparatus"/>
    <property type="evidence" value="ECO:0007669"/>
    <property type="project" value="TreeGrafter"/>
</dbReference>
<dbReference type="PANTHER" id="PTHR17985:SF8">
    <property type="entry name" value="TRANSPORT AND GOLGI ORGANIZATION PROTEIN 2 HOMOLOG"/>
    <property type="match status" value="1"/>
</dbReference>
<dbReference type="GO" id="GO:0007030">
    <property type="term" value="P:Golgi organization"/>
    <property type="evidence" value="ECO:0007669"/>
    <property type="project" value="TreeGrafter"/>
</dbReference>
<accession>A0A6J3BSL9</accession>
<dbReference type="RefSeq" id="XP_052752090.1">
    <property type="nucleotide sequence ID" value="XM_052896130.1"/>
</dbReference>
<dbReference type="GeneID" id="113515022"/>
<protein>
    <submittedName>
        <fullName evidence="2 3">Transport and Golgi organization protein 2</fullName>
    </submittedName>
</protein>